<keyword evidence="7" id="KW-0472">Membrane</keyword>
<keyword evidence="2" id="KW-0732">Signal</keyword>
<proteinExistence type="inferred from homology"/>
<evidence type="ECO:0000256" key="1">
    <source>
        <dbReference type="ARBA" id="ARBA00010701"/>
    </source>
</evidence>
<evidence type="ECO:0000313" key="9">
    <source>
        <dbReference type="EMBL" id="CAL8121105.1"/>
    </source>
</evidence>
<evidence type="ECO:0000256" key="3">
    <source>
        <dbReference type="ARBA" id="ARBA00022963"/>
    </source>
</evidence>
<dbReference type="PANTHER" id="PTHR11005">
    <property type="entry name" value="LYSOSOMAL ACID LIPASE-RELATED"/>
    <property type="match status" value="1"/>
</dbReference>
<name>A0ABP1R8X8_9HEXA</name>
<dbReference type="InterPro" id="IPR025483">
    <property type="entry name" value="Lipase_euk"/>
</dbReference>
<evidence type="ECO:0000256" key="6">
    <source>
        <dbReference type="PIRNR" id="PIRNR000862"/>
    </source>
</evidence>
<keyword evidence="5" id="KW-0325">Glycoprotein</keyword>
<keyword evidence="4" id="KW-0443">Lipid metabolism</keyword>
<dbReference type="Proteomes" id="UP001642540">
    <property type="component" value="Unassembled WGS sequence"/>
</dbReference>
<keyword evidence="7" id="KW-0812">Transmembrane</keyword>
<keyword evidence="3 6" id="KW-0442">Lipid degradation</keyword>
<feature type="domain" description="AB hydrolase-1" evidence="8">
    <location>
        <begin position="117"/>
        <end position="245"/>
    </location>
</feature>
<evidence type="ECO:0000256" key="2">
    <source>
        <dbReference type="ARBA" id="ARBA00022729"/>
    </source>
</evidence>
<gene>
    <name evidence="9" type="ORF">ODALV1_LOCUS19221</name>
</gene>
<dbReference type="Gene3D" id="3.40.50.1820">
    <property type="entry name" value="alpha/beta hydrolase"/>
    <property type="match status" value="1"/>
</dbReference>
<evidence type="ECO:0000256" key="5">
    <source>
        <dbReference type="ARBA" id="ARBA00023180"/>
    </source>
</evidence>
<keyword evidence="6" id="KW-0378">Hydrolase</keyword>
<accession>A0ABP1R8X8</accession>
<sequence length="433" mass="48919">MKNVYIIFLFIFIVISIFSNCSALFKFGRRKCAPYRTVSLLNYFELLGAIKNRQNPQESLVVPILPRAKLKLSTLEEIKSKGYNASTHIILSKDGYYTTVDRISGGILSPPRKGKQAVLLFHGLGGIGSNWIIQPGSRNLAFLLADAGYEVWLANGRGSSRSMKHTHLNANRDISYWSFSFEEMGTEDLPLIADLILQKTGTNQIYYVCHSLGCGLFLAGLSEKPELNKKFKASFLLAPGAYFGSGYGPVANLGLLVAGTPLEDILNRIFMGRFRAQPEYIQSPAVLYAIFGVDSYQLNQTNFRNALEKGFDNSVARSFFHGGQNIKSCSFRRYDHGRRGNLKKYGKTEPQTYNLDGMTVPTYIFYGESDNLLTPWDVKRTRDAIPSKYMRGFYRVEWSQFNHLDFITANDADVLVYNRILNIMTKLDLENTH</sequence>
<dbReference type="Pfam" id="PF00561">
    <property type="entry name" value="Abhydrolase_1"/>
    <property type="match status" value="1"/>
</dbReference>
<dbReference type="InterPro" id="IPR000073">
    <property type="entry name" value="AB_hydrolase_1"/>
</dbReference>
<organism evidence="9 10">
    <name type="scientific">Orchesella dallaii</name>
    <dbReference type="NCBI Taxonomy" id="48710"/>
    <lineage>
        <taxon>Eukaryota</taxon>
        <taxon>Metazoa</taxon>
        <taxon>Ecdysozoa</taxon>
        <taxon>Arthropoda</taxon>
        <taxon>Hexapoda</taxon>
        <taxon>Collembola</taxon>
        <taxon>Entomobryomorpha</taxon>
        <taxon>Entomobryoidea</taxon>
        <taxon>Orchesellidae</taxon>
        <taxon>Orchesellinae</taxon>
        <taxon>Orchesella</taxon>
    </lineage>
</organism>
<evidence type="ECO:0000256" key="4">
    <source>
        <dbReference type="ARBA" id="ARBA00023098"/>
    </source>
</evidence>
<dbReference type="PIRSF" id="PIRSF000862">
    <property type="entry name" value="Steryl_ester_lip"/>
    <property type="match status" value="1"/>
</dbReference>
<feature type="transmembrane region" description="Helical" evidence="7">
    <location>
        <begin position="6"/>
        <end position="27"/>
    </location>
</feature>
<comment type="similarity">
    <text evidence="1 6">Belongs to the AB hydrolase superfamily. Lipase family.</text>
</comment>
<reference evidence="9 10" key="1">
    <citation type="submission" date="2024-08" db="EMBL/GenBank/DDBJ databases">
        <authorList>
            <person name="Cucini C."/>
            <person name="Frati F."/>
        </authorList>
    </citation>
    <scope>NUCLEOTIDE SEQUENCE [LARGE SCALE GENOMIC DNA]</scope>
</reference>
<dbReference type="InterPro" id="IPR029058">
    <property type="entry name" value="AB_hydrolase_fold"/>
</dbReference>
<dbReference type="EMBL" id="CAXLJM020000065">
    <property type="protein sequence ID" value="CAL8121105.1"/>
    <property type="molecule type" value="Genomic_DNA"/>
</dbReference>
<dbReference type="SUPFAM" id="SSF53474">
    <property type="entry name" value="alpha/beta-Hydrolases"/>
    <property type="match status" value="1"/>
</dbReference>
<evidence type="ECO:0000256" key="7">
    <source>
        <dbReference type="SAM" id="Phobius"/>
    </source>
</evidence>
<comment type="caution">
    <text evidence="9">The sequence shown here is derived from an EMBL/GenBank/DDBJ whole genome shotgun (WGS) entry which is preliminary data.</text>
</comment>
<keyword evidence="10" id="KW-1185">Reference proteome</keyword>
<evidence type="ECO:0000259" key="8">
    <source>
        <dbReference type="Pfam" id="PF00561"/>
    </source>
</evidence>
<evidence type="ECO:0000313" key="10">
    <source>
        <dbReference type="Proteomes" id="UP001642540"/>
    </source>
</evidence>
<keyword evidence="7" id="KW-1133">Transmembrane helix</keyword>
<protein>
    <recommendedName>
        <fullName evidence="6">Lipase</fullName>
    </recommendedName>
</protein>